<evidence type="ECO:0000313" key="3">
    <source>
        <dbReference type="Proteomes" id="UP000265703"/>
    </source>
</evidence>
<accession>A0A397SQX5</accession>
<gene>
    <name evidence="2" type="ORF">C1645_741860</name>
</gene>
<dbReference type="EMBL" id="QKYT01000450">
    <property type="protein sequence ID" value="RIA85064.1"/>
    <property type="molecule type" value="Genomic_DNA"/>
</dbReference>
<feature type="region of interest" description="Disordered" evidence="1">
    <location>
        <begin position="1"/>
        <end position="32"/>
    </location>
</feature>
<evidence type="ECO:0000256" key="1">
    <source>
        <dbReference type="SAM" id="MobiDB-lite"/>
    </source>
</evidence>
<evidence type="ECO:0000313" key="2">
    <source>
        <dbReference type="EMBL" id="RIA85064.1"/>
    </source>
</evidence>
<feature type="compositionally biased region" description="Polar residues" evidence="1">
    <location>
        <begin position="19"/>
        <end position="32"/>
    </location>
</feature>
<name>A0A397SQX5_9GLOM</name>
<dbReference type="AlphaFoldDB" id="A0A397SQX5"/>
<keyword evidence="3" id="KW-1185">Reference proteome</keyword>
<protein>
    <submittedName>
        <fullName evidence="2">Uncharacterized protein</fullName>
    </submittedName>
</protein>
<proteinExistence type="predicted"/>
<sequence>MSSVTSNKSSNRTLKRVTRSQSASTNVESHKFSTNLETEKNIIDQTYGTTPHNNNTQLNVPNNKEIEPQPVITNSVPITDKDIVMANTEVFEISETSKSSSLPAITTTHNTLDNSMHASRKGKTVIKDIENTNSITANEFNTFYQTSTTNDHQQTSLNEPINSDFNDANKITTISDMEDIELDDQTNMYLSFALLQDFQFNSLYDLKTDIRRHFLNNPSLRN</sequence>
<comment type="caution">
    <text evidence="2">The sequence shown here is derived from an EMBL/GenBank/DDBJ whole genome shotgun (WGS) entry which is preliminary data.</text>
</comment>
<feature type="compositionally biased region" description="Polar residues" evidence="1">
    <location>
        <begin position="1"/>
        <end position="12"/>
    </location>
</feature>
<reference evidence="2 3" key="1">
    <citation type="submission" date="2018-06" db="EMBL/GenBank/DDBJ databases">
        <title>Comparative genomics reveals the genomic features of Rhizophagus irregularis, R. cerebriforme, R. diaphanum and Gigaspora rosea, and their symbiotic lifestyle signature.</title>
        <authorList>
            <person name="Morin E."/>
            <person name="San Clemente H."/>
            <person name="Chen E.C.H."/>
            <person name="De La Providencia I."/>
            <person name="Hainaut M."/>
            <person name="Kuo A."/>
            <person name="Kohler A."/>
            <person name="Murat C."/>
            <person name="Tang N."/>
            <person name="Roy S."/>
            <person name="Loubradou J."/>
            <person name="Henrissat B."/>
            <person name="Grigoriev I.V."/>
            <person name="Corradi N."/>
            <person name="Roux C."/>
            <person name="Martin F.M."/>
        </authorList>
    </citation>
    <scope>NUCLEOTIDE SEQUENCE [LARGE SCALE GENOMIC DNA]</scope>
    <source>
        <strain evidence="2 3">DAOM 227022</strain>
    </source>
</reference>
<dbReference type="Proteomes" id="UP000265703">
    <property type="component" value="Unassembled WGS sequence"/>
</dbReference>
<organism evidence="2 3">
    <name type="scientific">Glomus cerebriforme</name>
    <dbReference type="NCBI Taxonomy" id="658196"/>
    <lineage>
        <taxon>Eukaryota</taxon>
        <taxon>Fungi</taxon>
        <taxon>Fungi incertae sedis</taxon>
        <taxon>Mucoromycota</taxon>
        <taxon>Glomeromycotina</taxon>
        <taxon>Glomeromycetes</taxon>
        <taxon>Glomerales</taxon>
        <taxon>Glomeraceae</taxon>
        <taxon>Glomus</taxon>
    </lineage>
</organism>